<dbReference type="OMA" id="CRNSLDH"/>
<evidence type="ECO:0000313" key="1">
    <source>
        <dbReference type="EMBL" id="EDV49949.1"/>
    </source>
</evidence>
<organism evidence="1 2">
    <name type="scientific">Drosophila erecta</name>
    <name type="common">Fruit fly</name>
    <dbReference type="NCBI Taxonomy" id="7220"/>
    <lineage>
        <taxon>Eukaryota</taxon>
        <taxon>Metazoa</taxon>
        <taxon>Ecdysozoa</taxon>
        <taxon>Arthropoda</taxon>
        <taxon>Hexapoda</taxon>
        <taxon>Insecta</taxon>
        <taxon>Pterygota</taxon>
        <taxon>Neoptera</taxon>
        <taxon>Endopterygota</taxon>
        <taxon>Diptera</taxon>
        <taxon>Brachycera</taxon>
        <taxon>Muscomorpha</taxon>
        <taxon>Ephydroidea</taxon>
        <taxon>Drosophilidae</taxon>
        <taxon>Drosophila</taxon>
        <taxon>Sophophora</taxon>
    </lineage>
</organism>
<gene>
    <name evidence="1" type="primary">Dere\GG24475</name>
    <name evidence="1" type="ORF">Dere_GG24475</name>
</gene>
<dbReference type="Proteomes" id="UP000008711">
    <property type="component" value="Unassembled WGS sequence"/>
</dbReference>
<dbReference type="OrthoDB" id="7977251at2759"/>
<evidence type="ECO:0000313" key="2">
    <source>
        <dbReference type="Proteomes" id="UP000008711"/>
    </source>
</evidence>
<accession>B3NZV1</accession>
<dbReference type="PhylomeDB" id="B3NZV1"/>
<reference evidence="1 2" key="1">
    <citation type="journal article" date="2007" name="Nature">
        <title>Evolution of genes and genomes on the Drosophila phylogeny.</title>
        <authorList>
            <consortium name="Drosophila 12 Genomes Consortium"/>
            <person name="Clark A.G."/>
            <person name="Eisen M.B."/>
            <person name="Smith D.R."/>
            <person name="Bergman C.M."/>
            <person name="Oliver B."/>
            <person name="Markow T.A."/>
            <person name="Kaufman T.C."/>
            <person name="Kellis M."/>
            <person name="Gelbart W."/>
            <person name="Iyer V.N."/>
            <person name="Pollard D.A."/>
            <person name="Sackton T.B."/>
            <person name="Larracuente A.M."/>
            <person name="Singh N.D."/>
            <person name="Abad J.P."/>
            <person name="Abt D.N."/>
            <person name="Adryan B."/>
            <person name="Aguade M."/>
            <person name="Akashi H."/>
            <person name="Anderson W.W."/>
            <person name="Aquadro C.F."/>
            <person name="Ardell D.H."/>
            <person name="Arguello R."/>
            <person name="Artieri C.G."/>
            <person name="Barbash D.A."/>
            <person name="Barker D."/>
            <person name="Barsanti P."/>
            <person name="Batterham P."/>
            <person name="Batzoglou S."/>
            <person name="Begun D."/>
            <person name="Bhutkar A."/>
            <person name="Blanco E."/>
            <person name="Bosak S.A."/>
            <person name="Bradley R.K."/>
            <person name="Brand A.D."/>
            <person name="Brent M.R."/>
            <person name="Brooks A.N."/>
            <person name="Brown R.H."/>
            <person name="Butlin R.K."/>
            <person name="Caggese C."/>
            <person name="Calvi B.R."/>
            <person name="Bernardo de Carvalho A."/>
            <person name="Caspi A."/>
            <person name="Castrezana S."/>
            <person name="Celniker S.E."/>
            <person name="Chang J.L."/>
            <person name="Chapple C."/>
            <person name="Chatterji S."/>
            <person name="Chinwalla A."/>
            <person name="Civetta A."/>
            <person name="Clifton S.W."/>
            <person name="Comeron J.M."/>
            <person name="Costello J.C."/>
            <person name="Coyne J.A."/>
            <person name="Daub J."/>
            <person name="David R.G."/>
            <person name="Delcher A.L."/>
            <person name="Delehaunty K."/>
            <person name="Do C.B."/>
            <person name="Ebling H."/>
            <person name="Edwards K."/>
            <person name="Eickbush T."/>
            <person name="Evans J.D."/>
            <person name="Filipski A."/>
            <person name="Findeiss S."/>
            <person name="Freyhult E."/>
            <person name="Fulton L."/>
            <person name="Fulton R."/>
            <person name="Garcia A.C."/>
            <person name="Gardiner A."/>
            <person name="Garfield D.A."/>
            <person name="Garvin B.E."/>
            <person name="Gibson G."/>
            <person name="Gilbert D."/>
            <person name="Gnerre S."/>
            <person name="Godfrey J."/>
            <person name="Good R."/>
            <person name="Gotea V."/>
            <person name="Gravely B."/>
            <person name="Greenberg A.J."/>
            <person name="Griffiths-Jones S."/>
            <person name="Gross S."/>
            <person name="Guigo R."/>
            <person name="Gustafson E.A."/>
            <person name="Haerty W."/>
            <person name="Hahn M.W."/>
            <person name="Halligan D.L."/>
            <person name="Halpern A.L."/>
            <person name="Halter G.M."/>
            <person name="Han M.V."/>
            <person name="Heger A."/>
            <person name="Hillier L."/>
            <person name="Hinrichs A.S."/>
            <person name="Holmes I."/>
            <person name="Hoskins R.A."/>
            <person name="Hubisz M.J."/>
            <person name="Hultmark D."/>
            <person name="Huntley M.A."/>
            <person name="Jaffe D.B."/>
            <person name="Jagadeeshan S."/>
            <person name="Jeck W.R."/>
            <person name="Johnson J."/>
            <person name="Jones C.D."/>
            <person name="Jordan W.C."/>
            <person name="Karpen G.H."/>
            <person name="Kataoka E."/>
            <person name="Keightley P.D."/>
            <person name="Kheradpour P."/>
            <person name="Kirkness E.F."/>
            <person name="Koerich L.B."/>
            <person name="Kristiansen K."/>
            <person name="Kudrna D."/>
            <person name="Kulathinal R.J."/>
            <person name="Kumar S."/>
            <person name="Kwok R."/>
            <person name="Lander E."/>
            <person name="Langley C.H."/>
            <person name="Lapoint R."/>
            <person name="Lazzaro B.P."/>
            <person name="Lee S.J."/>
            <person name="Levesque L."/>
            <person name="Li R."/>
            <person name="Lin C.F."/>
            <person name="Lin M.F."/>
            <person name="Lindblad-Toh K."/>
            <person name="Llopart A."/>
            <person name="Long M."/>
            <person name="Low L."/>
            <person name="Lozovsky E."/>
            <person name="Lu J."/>
            <person name="Luo M."/>
            <person name="Machado C.A."/>
            <person name="Makalowski W."/>
            <person name="Marzo M."/>
            <person name="Matsuda M."/>
            <person name="Matzkin L."/>
            <person name="McAllister B."/>
            <person name="McBride C.S."/>
            <person name="McKernan B."/>
            <person name="McKernan K."/>
            <person name="Mendez-Lago M."/>
            <person name="Minx P."/>
            <person name="Mollenhauer M.U."/>
            <person name="Montooth K."/>
            <person name="Mount S.M."/>
            <person name="Mu X."/>
            <person name="Myers E."/>
            <person name="Negre B."/>
            <person name="Newfeld S."/>
            <person name="Nielsen R."/>
            <person name="Noor M.A."/>
            <person name="O'Grady P."/>
            <person name="Pachter L."/>
            <person name="Papaceit M."/>
            <person name="Parisi M.J."/>
            <person name="Parisi M."/>
            <person name="Parts L."/>
            <person name="Pedersen J.S."/>
            <person name="Pesole G."/>
            <person name="Phillippy A.M."/>
            <person name="Ponting C.P."/>
            <person name="Pop M."/>
            <person name="Porcelli D."/>
            <person name="Powell J.R."/>
            <person name="Prohaska S."/>
            <person name="Pruitt K."/>
            <person name="Puig M."/>
            <person name="Quesneville H."/>
            <person name="Ram K.R."/>
            <person name="Rand D."/>
            <person name="Rasmussen M.D."/>
            <person name="Reed L.K."/>
            <person name="Reenan R."/>
            <person name="Reily A."/>
            <person name="Remington K.A."/>
            <person name="Rieger T.T."/>
            <person name="Ritchie M.G."/>
            <person name="Robin C."/>
            <person name="Rogers Y.H."/>
            <person name="Rohde C."/>
            <person name="Rozas J."/>
            <person name="Rubenfield M.J."/>
            <person name="Ruiz A."/>
            <person name="Russo S."/>
            <person name="Salzberg S.L."/>
            <person name="Sanchez-Gracia A."/>
            <person name="Saranga D.J."/>
            <person name="Sato H."/>
            <person name="Schaeffer S.W."/>
            <person name="Schatz M.C."/>
            <person name="Schlenke T."/>
            <person name="Schwartz R."/>
            <person name="Segarra C."/>
            <person name="Singh R.S."/>
            <person name="Sirot L."/>
            <person name="Sirota M."/>
            <person name="Sisneros N.B."/>
            <person name="Smith C.D."/>
            <person name="Smith T.F."/>
            <person name="Spieth J."/>
            <person name="Stage D.E."/>
            <person name="Stark A."/>
            <person name="Stephan W."/>
            <person name="Strausberg R.L."/>
            <person name="Strempel S."/>
            <person name="Sturgill D."/>
            <person name="Sutton G."/>
            <person name="Sutton G.G."/>
            <person name="Tao W."/>
            <person name="Teichmann S."/>
            <person name="Tobari Y.N."/>
            <person name="Tomimura Y."/>
            <person name="Tsolas J.M."/>
            <person name="Valente V.L."/>
            <person name="Venter E."/>
            <person name="Venter J.C."/>
            <person name="Vicario S."/>
            <person name="Vieira F.G."/>
            <person name="Vilella A.J."/>
            <person name="Villasante A."/>
            <person name="Walenz B."/>
            <person name="Wang J."/>
            <person name="Wasserman M."/>
            <person name="Watts T."/>
            <person name="Wilson D."/>
            <person name="Wilson R.K."/>
            <person name="Wing R.A."/>
            <person name="Wolfner M.F."/>
            <person name="Wong A."/>
            <person name="Wong G.K."/>
            <person name="Wu C.I."/>
            <person name="Wu G."/>
            <person name="Yamamoto D."/>
            <person name="Yang H.P."/>
            <person name="Yang S.P."/>
            <person name="Yorke J.A."/>
            <person name="Yoshida K."/>
            <person name="Zdobnov E."/>
            <person name="Zhang P."/>
            <person name="Zhang Y."/>
            <person name="Zimin A.V."/>
            <person name="Baldwin J."/>
            <person name="Abdouelleil A."/>
            <person name="Abdulkadir J."/>
            <person name="Abebe A."/>
            <person name="Abera B."/>
            <person name="Abreu J."/>
            <person name="Acer S.C."/>
            <person name="Aftuck L."/>
            <person name="Alexander A."/>
            <person name="An P."/>
            <person name="Anderson E."/>
            <person name="Anderson S."/>
            <person name="Arachi H."/>
            <person name="Azer M."/>
            <person name="Bachantsang P."/>
            <person name="Barry A."/>
            <person name="Bayul T."/>
            <person name="Berlin A."/>
            <person name="Bessette D."/>
            <person name="Bloom T."/>
            <person name="Blye J."/>
            <person name="Boguslavskiy L."/>
            <person name="Bonnet C."/>
            <person name="Boukhgalter B."/>
            <person name="Bourzgui I."/>
            <person name="Brown A."/>
            <person name="Cahill P."/>
            <person name="Channer S."/>
            <person name="Cheshatsang Y."/>
            <person name="Chuda L."/>
            <person name="Citroen M."/>
            <person name="Collymore A."/>
            <person name="Cooke P."/>
            <person name="Costello M."/>
            <person name="D'Aco K."/>
            <person name="Daza R."/>
            <person name="De Haan G."/>
            <person name="DeGray S."/>
            <person name="DeMaso C."/>
            <person name="Dhargay N."/>
            <person name="Dooley K."/>
            <person name="Dooley E."/>
            <person name="Doricent M."/>
            <person name="Dorje P."/>
            <person name="Dorjee K."/>
            <person name="Dupes A."/>
            <person name="Elong R."/>
            <person name="Falk J."/>
            <person name="Farina A."/>
            <person name="Faro S."/>
            <person name="Ferguson D."/>
            <person name="Fisher S."/>
            <person name="Foley C.D."/>
            <person name="Franke A."/>
            <person name="Friedrich D."/>
            <person name="Gadbois L."/>
            <person name="Gearin G."/>
            <person name="Gearin C.R."/>
            <person name="Giannoukos G."/>
            <person name="Goode T."/>
            <person name="Graham J."/>
            <person name="Grandbois E."/>
            <person name="Grewal S."/>
            <person name="Gyaltsen K."/>
            <person name="Hafez N."/>
            <person name="Hagos B."/>
            <person name="Hall J."/>
            <person name="Henson C."/>
            <person name="Hollinger A."/>
            <person name="Honan T."/>
            <person name="Huard M.D."/>
            <person name="Hughes L."/>
            <person name="Hurhula B."/>
            <person name="Husby M.E."/>
            <person name="Kamat A."/>
            <person name="Kanga B."/>
            <person name="Kashin S."/>
            <person name="Khazanovich D."/>
            <person name="Kisner P."/>
            <person name="Lance K."/>
            <person name="Lara M."/>
            <person name="Lee W."/>
            <person name="Lennon N."/>
            <person name="Letendre F."/>
            <person name="LeVine R."/>
            <person name="Lipovsky A."/>
            <person name="Liu X."/>
            <person name="Liu J."/>
            <person name="Liu S."/>
            <person name="Lokyitsang T."/>
            <person name="Lokyitsang Y."/>
            <person name="Lubonja R."/>
            <person name="Lui A."/>
            <person name="MacDonald P."/>
            <person name="Magnisalis V."/>
            <person name="Maru K."/>
            <person name="Matthews C."/>
            <person name="McCusker W."/>
            <person name="McDonough S."/>
            <person name="Mehta T."/>
            <person name="Meldrim J."/>
            <person name="Meneus L."/>
            <person name="Mihai O."/>
            <person name="Mihalev A."/>
            <person name="Mihova T."/>
            <person name="Mittelman R."/>
            <person name="Mlenga V."/>
            <person name="Montmayeur A."/>
            <person name="Mulrain L."/>
            <person name="Navidi A."/>
            <person name="Naylor J."/>
            <person name="Negash T."/>
            <person name="Nguyen T."/>
            <person name="Nguyen N."/>
            <person name="Nicol R."/>
            <person name="Norbu C."/>
            <person name="Norbu N."/>
            <person name="Novod N."/>
            <person name="O'Neill B."/>
            <person name="Osman S."/>
            <person name="Markiewicz E."/>
            <person name="Oyono O.L."/>
            <person name="Patti C."/>
            <person name="Phunkhang P."/>
            <person name="Pierre F."/>
            <person name="Priest M."/>
            <person name="Raghuraman S."/>
            <person name="Rege F."/>
            <person name="Reyes R."/>
            <person name="Rise C."/>
            <person name="Rogov P."/>
            <person name="Ross K."/>
            <person name="Ryan E."/>
            <person name="Settipalli S."/>
            <person name="Shea T."/>
            <person name="Sherpa N."/>
            <person name="Shi L."/>
            <person name="Shih D."/>
            <person name="Sparrow T."/>
            <person name="Spaulding J."/>
            <person name="Stalker J."/>
            <person name="Stange-Thomann N."/>
            <person name="Stavropoulos S."/>
            <person name="Stone C."/>
            <person name="Strader C."/>
            <person name="Tesfaye S."/>
            <person name="Thomson T."/>
            <person name="Thoulutsang Y."/>
            <person name="Thoulutsang D."/>
            <person name="Topham K."/>
            <person name="Topping I."/>
            <person name="Tsamla T."/>
            <person name="Vassiliev H."/>
            <person name="Vo A."/>
            <person name="Wangchuk T."/>
            <person name="Wangdi T."/>
            <person name="Weiand M."/>
            <person name="Wilkinson J."/>
            <person name="Wilson A."/>
            <person name="Yadav S."/>
            <person name="Young G."/>
            <person name="Yu Q."/>
            <person name="Zembek L."/>
            <person name="Zhong D."/>
            <person name="Zimmer A."/>
            <person name="Zwirko Z."/>
            <person name="Jaffe D.B."/>
            <person name="Alvarez P."/>
            <person name="Brockman W."/>
            <person name="Butler J."/>
            <person name="Chin C."/>
            <person name="Gnerre S."/>
            <person name="Grabherr M."/>
            <person name="Kleber M."/>
            <person name="Mauceli E."/>
            <person name="MacCallum I."/>
        </authorList>
    </citation>
    <scope>NUCLEOTIDE SEQUENCE [LARGE SCALE GENOMIC DNA]</scope>
    <source>
        <strain evidence="1 2">TSC#14021-0224.01</strain>
    </source>
</reference>
<reference evidence="1 2" key="2">
    <citation type="journal article" date="2008" name="Bioinformatics">
        <title>Assembly reconciliation.</title>
        <authorList>
            <person name="Zimin A.V."/>
            <person name="Smith D.R."/>
            <person name="Sutton G."/>
            <person name="Yorke J.A."/>
        </authorList>
    </citation>
    <scope>NUCLEOTIDE SEQUENCE [LARGE SCALE GENOMIC DNA]</scope>
    <source>
        <strain evidence="1 2">TSC#14021-0224.01</strain>
    </source>
</reference>
<sequence>MCDISVKSNITAKILQVHGHFQRIWGQNGPLYESTKQLIASQSSSAASIWNSTQQAIDLKLEYLQETIDTLDGHLQVVSGRLEMFLGIQYSEEWRACSKKYELQVAHFNRELLDKYSVCRNSLDHIKDHFQEEIVLEANFLSKASQEITELSSTCRIWQLKQTVFNHAGVLLCTVAGIGRINQRMISSLELCDAILLEMSLEDLDTPSCLFYHHLKMEFDEVFAQIELCAMN</sequence>
<dbReference type="eggNOG" id="ENOG502TM66">
    <property type="taxonomic scope" value="Eukaryota"/>
</dbReference>
<keyword evidence="2" id="KW-1185">Reference proteome</keyword>
<dbReference type="HOGENOM" id="CLU_1116728_0_0_1"/>
<name>B3NZV1_DROER</name>
<protein>
    <submittedName>
        <fullName evidence="1">GG24475</fullName>
    </submittedName>
</protein>
<dbReference type="KEGG" id="der:6552918"/>
<dbReference type="EMBL" id="CH954181">
    <property type="protein sequence ID" value="EDV49949.1"/>
    <property type="molecule type" value="Genomic_DNA"/>
</dbReference>
<dbReference type="AlphaFoldDB" id="B3NZV1"/>
<proteinExistence type="predicted"/>